<dbReference type="EMBL" id="KZ665832">
    <property type="protein sequence ID" value="PPR97634.1"/>
    <property type="molecule type" value="Genomic_DNA"/>
</dbReference>
<proteinExistence type="predicted"/>
<dbReference type="Proteomes" id="UP000239757">
    <property type="component" value="Unassembled WGS sequence"/>
</dbReference>
<dbReference type="AlphaFoldDB" id="A0A2P5X2R3"/>
<evidence type="ECO:0000313" key="1">
    <source>
        <dbReference type="EMBL" id="PPR97634.1"/>
    </source>
</evidence>
<protein>
    <recommendedName>
        <fullName evidence="3">Reverse transcriptase domain-containing protein</fullName>
    </recommendedName>
</protein>
<sequence length="164" mass="18227">MVIGALLGTLIWSEQWMNDRDADRFIRILRLLTNLSRLLMPLKAFHVMMKEAEDNVIPGSSISHLQVVDDTIIFLEAKLDYNHNLKILLSCLELFLGLGINYSKSVLIGIGIGDNVSNSLADAFGCCLGLFPLKYLGIPLGISPRKRVVWIKAADDKLLVMESA</sequence>
<reference evidence="1 2" key="1">
    <citation type="submission" date="2015-01" db="EMBL/GenBank/DDBJ databases">
        <title>Genome of allotetraploid Gossypium barbadense reveals genomic plasticity and fiber elongation in cotton evolution.</title>
        <authorList>
            <person name="Chen X."/>
            <person name="Liu X."/>
            <person name="Zhao B."/>
            <person name="Zheng H."/>
            <person name="Hu Y."/>
            <person name="Lu G."/>
            <person name="Yang C."/>
            <person name="Chen J."/>
            <person name="Shan C."/>
            <person name="Zhang L."/>
            <person name="Zhou Y."/>
            <person name="Wang L."/>
            <person name="Guo W."/>
            <person name="Bai Y."/>
            <person name="Ruan J."/>
            <person name="Shangguan X."/>
            <person name="Mao Y."/>
            <person name="Jiang J."/>
            <person name="Zhu Y."/>
            <person name="Lei J."/>
            <person name="Kang H."/>
            <person name="Chen S."/>
            <person name="He X."/>
            <person name="Wang R."/>
            <person name="Wang Y."/>
            <person name="Chen J."/>
            <person name="Wang L."/>
            <person name="Yu S."/>
            <person name="Wang B."/>
            <person name="Wei J."/>
            <person name="Song S."/>
            <person name="Lu X."/>
            <person name="Gao Z."/>
            <person name="Gu W."/>
            <person name="Deng X."/>
            <person name="Ma D."/>
            <person name="Wang S."/>
            <person name="Liang W."/>
            <person name="Fang L."/>
            <person name="Cai C."/>
            <person name="Zhu X."/>
            <person name="Zhou B."/>
            <person name="Zhang Y."/>
            <person name="Chen Z."/>
            <person name="Xu S."/>
            <person name="Zhu R."/>
            <person name="Wang S."/>
            <person name="Zhang T."/>
            <person name="Zhao G."/>
        </authorList>
    </citation>
    <scope>NUCLEOTIDE SEQUENCE [LARGE SCALE GENOMIC DNA]</scope>
    <source>
        <strain evidence="2">cv. Xinhai21</strain>
        <tissue evidence="1">Leaf</tissue>
    </source>
</reference>
<organism evidence="1 2">
    <name type="scientific">Gossypium barbadense</name>
    <name type="common">Sea Island cotton</name>
    <name type="synonym">Hibiscus barbadensis</name>
    <dbReference type="NCBI Taxonomy" id="3634"/>
    <lineage>
        <taxon>Eukaryota</taxon>
        <taxon>Viridiplantae</taxon>
        <taxon>Streptophyta</taxon>
        <taxon>Embryophyta</taxon>
        <taxon>Tracheophyta</taxon>
        <taxon>Spermatophyta</taxon>
        <taxon>Magnoliopsida</taxon>
        <taxon>eudicotyledons</taxon>
        <taxon>Gunneridae</taxon>
        <taxon>Pentapetalae</taxon>
        <taxon>rosids</taxon>
        <taxon>malvids</taxon>
        <taxon>Malvales</taxon>
        <taxon>Malvaceae</taxon>
        <taxon>Malvoideae</taxon>
        <taxon>Gossypium</taxon>
    </lineage>
</organism>
<evidence type="ECO:0000313" key="2">
    <source>
        <dbReference type="Proteomes" id="UP000239757"/>
    </source>
</evidence>
<accession>A0A2P5X2R3</accession>
<evidence type="ECO:0008006" key="3">
    <source>
        <dbReference type="Google" id="ProtNLM"/>
    </source>
</evidence>
<dbReference type="OrthoDB" id="994369at2759"/>
<name>A0A2P5X2R3_GOSBA</name>
<gene>
    <name evidence="1" type="ORF">GOBAR_AA23036</name>
</gene>